<comment type="caution">
    <text evidence="1">The sequence shown here is derived from an EMBL/GenBank/DDBJ whole genome shotgun (WGS) entry which is preliminary data.</text>
</comment>
<name>A0ABV9WET9_9ACTN</name>
<organism evidence="1 2">
    <name type="scientific">Dactylosporangium cerinum</name>
    <dbReference type="NCBI Taxonomy" id="1434730"/>
    <lineage>
        <taxon>Bacteria</taxon>
        <taxon>Bacillati</taxon>
        <taxon>Actinomycetota</taxon>
        <taxon>Actinomycetes</taxon>
        <taxon>Micromonosporales</taxon>
        <taxon>Micromonosporaceae</taxon>
        <taxon>Dactylosporangium</taxon>
    </lineage>
</organism>
<dbReference type="RefSeq" id="WP_380127411.1">
    <property type="nucleotide sequence ID" value="NZ_JBHSIU010000108.1"/>
</dbReference>
<accession>A0ABV9WET9</accession>
<reference evidence="2" key="1">
    <citation type="journal article" date="2019" name="Int. J. Syst. Evol. Microbiol.">
        <title>The Global Catalogue of Microorganisms (GCM) 10K type strain sequencing project: providing services to taxonomists for standard genome sequencing and annotation.</title>
        <authorList>
            <consortium name="The Broad Institute Genomics Platform"/>
            <consortium name="The Broad Institute Genome Sequencing Center for Infectious Disease"/>
            <person name="Wu L."/>
            <person name="Ma J."/>
        </authorList>
    </citation>
    <scope>NUCLEOTIDE SEQUENCE [LARGE SCALE GENOMIC DNA]</scope>
    <source>
        <strain evidence="2">CGMCC 4.7152</strain>
    </source>
</reference>
<sequence length="265" mass="27825">MASASISRPDLVAVAVHRIRPALRSSLPAGDWLIIERELDSAAATLSDERRTAEHPAAALTVVRLMSTAETGRKLLAGRLAAQDAIVARVPGADRAALLGALAVVDLDASPATAADRGITLAPGGVGGGTSLKLRNFRVDFAALLKLGAASVTALQAVLAGPNPLVITAGVLTIAQALADTMTAPIGEDEASLFWSFAQTAADRDEKSATEDELRAACDRHRPEFGLEPLTPVQFTRALRKLEALSSIRPHGEGCWQLRETYRVA</sequence>
<dbReference type="EMBL" id="JBHSIU010000108">
    <property type="protein sequence ID" value="MFC5006742.1"/>
    <property type="molecule type" value="Genomic_DNA"/>
</dbReference>
<evidence type="ECO:0000313" key="1">
    <source>
        <dbReference type="EMBL" id="MFC5006742.1"/>
    </source>
</evidence>
<proteinExistence type="predicted"/>
<keyword evidence="2" id="KW-1185">Reference proteome</keyword>
<protein>
    <submittedName>
        <fullName evidence="1">Uncharacterized protein</fullName>
    </submittedName>
</protein>
<evidence type="ECO:0000313" key="2">
    <source>
        <dbReference type="Proteomes" id="UP001595912"/>
    </source>
</evidence>
<gene>
    <name evidence="1" type="ORF">ACFPIJ_54150</name>
</gene>
<dbReference type="Proteomes" id="UP001595912">
    <property type="component" value="Unassembled WGS sequence"/>
</dbReference>